<proteinExistence type="predicted"/>
<name>A0A4Y2EXR9_ARAVE</name>
<reference evidence="1 2" key="1">
    <citation type="journal article" date="2019" name="Sci. Rep.">
        <title>Orb-weaving spider Araneus ventricosus genome elucidates the spidroin gene catalogue.</title>
        <authorList>
            <person name="Kono N."/>
            <person name="Nakamura H."/>
            <person name="Ohtoshi R."/>
            <person name="Moran D.A.P."/>
            <person name="Shinohara A."/>
            <person name="Yoshida Y."/>
            <person name="Fujiwara M."/>
            <person name="Mori M."/>
            <person name="Tomita M."/>
            <person name="Arakawa K."/>
        </authorList>
    </citation>
    <scope>NUCLEOTIDE SEQUENCE [LARGE SCALE GENOMIC DNA]</scope>
</reference>
<keyword evidence="2" id="KW-1185">Reference proteome</keyword>
<accession>A0A4Y2EXR9</accession>
<evidence type="ECO:0000313" key="2">
    <source>
        <dbReference type="Proteomes" id="UP000499080"/>
    </source>
</evidence>
<evidence type="ECO:0000313" key="1">
    <source>
        <dbReference type="EMBL" id="GBM32674.1"/>
    </source>
</evidence>
<organism evidence="1 2">
    <name type="scientific">Araneus ventricosus</name>
    <name type="common">Orbweaver spider</name>
    <name type="synonym">Epeira ventricosa</name>
    <dbReference type="NCBI Taxonomy" id="182803"/>
    <lineage>
        <taxon>Eukaryota</taxon>
        <taxon>Metazoa</taxon>
        <taxon>Ecdysozoa</taxon>
        <taxon>Arthropoda</taxon>
        <taxon>Chelicerata</taxon>
        <taxon>Arachnida</taxon>
        <taxon>Araneae</taxon>
        <taxon>Araneomorphae</taxon>
        <taxon>Entelegynae</taxon>
        <taxon>Araneoidea</taxon>
        <taxon>Araneidae</taxon>
        <taxon>Araneus</taxon>
    </lineage>
</organism>
<protein>
    <submittedName>
        <fullName evidence="1">Uncharacterized protein</fullName>
    </submittedName>
</protein>
<dbReference type="Proteomes" id="UP000499080">
    <property type="component" value="Unassembled WGS sequence"/>
</dbReference>
<sequence length="137" mass="16141">MDANTVFFCKRFYRSCFRIFQPHQLLPFPHVMVGQAILALHLYVSMNNRWELMVWVWWPHLMASKVTDFSCLDFFLWNESISQTLHMKYLVYATSVHSTEYLAARQSAVHVTTDIFDNMCQSFCSSSLCESPLREIV</sequence>
<dbReference type="EMBL" id="BGPR01000714">
    <property type="protein sequence ID" value="GBM32674.1"/>
    <property type="molecule type" value="Genomic_DNA"/>
</dbReference>
<dbReference type="AlphaFoldDB" id="A0A4Y2EXR9"/>
<comment type="caution">
    <text evidence="1">The sequence shown here is derived from an EMBL/GenBank/DDBJ whole genome shotgun (WGS) entry which is preliminary data.</text>
</comment>
<gene>
    <name evidence="1" type="ORF">AVEN_89663_1</name>
</gene>